<dbReference type="InterPro" id="IPR036322">
    <property type="entry name" value="WD40_repeat_dom_sf"/>
</dbReference>
<dbReference type="InterPro" id="IPR015943">
    <property type="entry name" value="WD40/YVTN_repeat-like_dom_sf"/>
</dbReference>
<proteinExistence type="predicted"/>
<dbReference type="AlphaFoldDB" id="A0A7S2RS73"/>
<feature type="repeat" description="WD" evidence="3">
    <location>
        <begin position="251"/>
        <end position="293"/>
    </location>
</feature>
<dbReference type="PROSITE" id="PS00678">
    <property type="entry name" value="WD_REPEATS_1"/>
    <property type="match status" value="1"/>
</dbReference>
<protein>
    <submittedName>
        <fullName evidence="4">Uncharacterized protein</fullName>
    </submittedName>
</protein>
<evidence type="ECO:0000313" key="4">
    <source>
        <dbReference type="EMBL" id="CAD9679202.1"/>
    </source>
</evidence>
<dbReference type="PANTHER" id="PTHR19919">
    <property type="entry name" value="WD REPEAT CONTAINING PROTEIN"/>
    <property type="match status" value="1"/>
</dbReference>
<sequence length="331" mass="37230">MASAQARKEIYNYEAPWVIFSMAWSQRPEHSSRFRLAIGSFIEEYTNKIRLVQRDSDSHQLKMVTEFSHPYPATKIMWQPNAASSETDRLATTGDYLRIWKVTEDSVVPSPTLLNNNSKSEYCAPLTSFDWNDTDPNMIGTSSIDTTCTIWDLEKSVATTQLIAHDKEVYDIAFANKNIFASVGADGSLRLFDLRSLEHSTIVYESPYPPQPLLRLAWNKQDPNFVATILTDSPRTIIIDVRMPSLPYAELGAHTASVNGVAWAPNSSCHICTCSDDRSALIWDIGSAPTTINDPILAYNAEGHINQVQWSAAHPLWVTIAFDRKMEILRV</sequence>
<dbReference type="Gene3D" id="2.130.10.10">
    <property type="entry name" value="YVTN repeat-like/Quinoprotein amine dehydrogenase"/>
    <property type="match status" value="1"/>
</dbReference>
<keyword evidence="1 3" id="KW-0853">WD repeat</keyword>
<dbReference type="PROSITE" id="PS50082">
    <property type="entry name" value="WD_REPEATS_2"/>
    <property type="match status" value="2"/>
</dbReference>
<dbReference type="InterPro" id="IPR019775">
    <property type="entry name" value="WD40_repeat_CS"/>
</dbReference>
<gene>
    <name evidence="4" type="ORF">RMAR1173_LOCUS7450</name>
</gene>
<dbReference type="EMBL" id="HBHJ01011427">
    <property type="protein sequence ID" value="CAD9679202.1"/>
    <property type="molecule type" value="Transcribed_RNA"/>
</dbReference>
<evidence type="ECO:0000256" key="1">
    <source>
        <dbReference type="ARBA" id="ARBA00022574"/>
    </source>
</evidence>
<dbReference type="SMART" id="SM00320">
    <property type="entry name" value="WD40"/>
    <property type="match status" value="4"/>
</dbReference>
<name>A0A7S2RS73_9STRA</name>
<reference evidence="4" key="1">
    <citation type="submission" date="2021-01" db="EMBL/GenBank/DDBJ databases">
        <authorList>
            <person name="Corre E."/>
            <person name="Pelletier E."/>
            <person name="Niang G."/>
            <person name="Scheremetjew M."/>
            <person name="Finn R."/>
            <person name="Kale V."/>
            <person name="Holt S."/>
            <person name="Cochrane G."/>
            <person name="Meng A."/>
            <person name="Brown T."/>
            <person name="Cohen L."/>
        </authorList>
    </citation>
    <scope>NUCLEOTIDE SEQUENCE</scope>
    <source>
        <strain evidence="4">CCMP1243</strain>
    </source>
</reference>
<dbReference type="InterPro" id="IPR001680">
    <property type="entry name" value="WD40_rpt"/>
</dbReference>
<accession>A0A7S2RS73</accession>
<evidence type="ECO:0000256" key="2">
    <source>
        <dbReference type="ARBA" id="ARBA00022737"/>
    </source>
</evidence>
<evidence type="ECO:0000256" key="3">
    <source>
        <dbReference type="PROSITE-ProRule" id="PRU00221"/>
    </source>
</evidence>
<feature type="repeat" description="WD" evidence="3">
    <location>
        <begin position="162"/>
        <end position="202"/>
    </location>
</feature>
<keyword evidence="2" id="KW-0677">Repeat</keyword>
<dbReference type="Pfam" id="PF00400">
    <property type="entry name" value="WD40"/>
    <property type="match status" value="2"/>
</dbReference>
<dbReference type="SUPFAM" id="SSF50978">
    <property type="entry name" value="WD40 repeat-like"/>
    <property type="match status" value="1"/>
</dbReference>
<dbReference type="InterPro" id="IPR045159">
    <property type="entry name" value="DCAF7-like"/>
</dbReference>
<dbReference type="PROSITE" id="PS50294">
    <property type="entry name" value="WD_REPEATS_REGION"/>
    <property type="match status" value="1"/>
</dbReference>
<organism evidence="4">
    <name type="scientific">Rhizochromulina marina</name>
    <dbReference type="NCBI Taxonomy" id="1034831"/>
    <lineage>
        <taxon>Eukaryota</taxon>
        <taxon>Sar</taxon>
        <taxon>Stramenopiles</taxon>
        <taxon>Ochrophyta</taxon>
        <taxon>Dictyochophyceae</taxon>
        <taxon>Rhizochromulinales</taxon>
        <taxon>Rhizochromulina</taxon>
    </lineage>
</organism>